<dbReference type="EC" id="2.7.4.8" evidence="1"/>
<dbReference type="EMBL" id="JAMZIH010001624">
    <property type="protein sequence ID" value="KAJ1678033.1"/>
    <property type="molecule type" value="Genomic_DNA"/>
</dbReference>
<proteinExistence type="predicted"/>
<keyword evidence="1" id="KW-0808">Transferase</keyword>
<keyword evidence="1" id="KW-0418">Kinase</keyword>
<organism evidence="1 2">
    <name type="scientific">Spiromyces aspiralis</name>
    <dbReference type="NCBI Taxonomy" id="68401"/>
    <lineage>
        <taxon>Eukaryota</taxon>
        <taxon>Fungi</taxon>
        <taxon>Fungi incertae sedis</taxon>
        <taxon>Zoopagomycota</taxon>
        <taxon>Kickxellomycotina</taxon>
        <taxon>Kickxellomycetes</taxon>
        <taxon>Kickxellales</taxon>
        <taxon>Kickxellaceae</taxon>
        <taxon>Spiromyces</taxon>
    </lineage>
</organism>
<comment type="caution">
    <text evidence="1">The sequence shown here is derived from an EMBL/GenBank/DDBJ whole genome shotgun (WGS) entry which is preliminary data.</text>
</comment>
<evidence type="ECO:0000313" key="2">
    <source>
        <dbReference type="Proteomes" id="UP001145114"/>
    </source>
</evidence>
<name>A0ACC1HQK1_9FUNG</name>
<accession>A0ACC1HQK1</accession>
<keyword evidence="2" id="KW-1185">Reference proteome</keyword>
<evidence type="ECO:0000313" key="1">
    <source>
        <dbReference type="EMBL" id="KAJ1678033.1"/>
    </source>
</evidence>
<reference evidence="1" key="1">
    <citation type="submission" date="2022-06" db="EMBL/GenBank/DDBJ databases">
        <title>Phylogenomic reconstructions and comparative analyses of Kickxellomycotina fungi.</title>
        <authorList>
            <person name="Reynolds N.K."/>
            <person name="Stajich J.E."/>
            <person name="Barry K."/>
            <person name="Grigoriev I.V."/>
            <person name="Crous P."/>
            <person name="Smith M.E."/>
        </authorList>
    </citation>
    <scope>NUCLEOTIDE SEQUENCE</scope>
    <source>
        <strain evidence="1">RSA 2271</strain>
    </source>
</reference>
<gene>
    <name evidence="1" type="primary">GUK1</name>
    <name evidence="1" type="ORF">EV182_004922</name>
</gene>
<protein>
    <submittedName>
        <fullName evidence="1">Guanylate kinase</fullName>
        <ecNumber evidence="1">2.7.4.8</ecNumber>
    </submittedName>
</protein>
<dbReference type="Proteomes" id="UP001145114">
    <property type="component" value="Unassembled WGS sequence"/>
</dbReference>
<sequence length="197" mass="22162">MSPAARSSTATKRLIVLFGPSGAGKSTLLKRLFKEYPNEFGFSVSHTTRQPRPGEVDGREYNFVTRDQFETAIANNEFIEYAQFSGNYYGTSVKAVKDALAKHPRCILDIDMQGVKSIKKTDLDASYVFVSPPSLAVLEERLRNRKTDSEDSIRKRLEAARAEIEFGNQLGSHDIKIVNDNLDEAYKKLSDFIFSKP</sequence>